<proteinExistence type="predicted"/>
<feature type="coiled-coil region" evidence="1">
    <location>
        <begin position="35"/>
        <end position="62"/>
    </location>
</feature>
<keyword evidence="1" id="KW-0175">Coiled coil</keyword>
<sequence length="186" mass="21129">MDNDLMISKMMIGACNLVILLPEGISRFRKRMQEYEAFSKKSDEMKALLVALKQEVEGYAEKEKKLLLRIDELSSQHKNGMTELEKHLEADKVQVRVDRAALEVQKKALLEQKEGLKASLAQATGNNKWLIEHGFQQVVTYLLHSSELNKALSDVYTKLLAHGRHQGFVASYKACEFGEPHEKSSL</sequence>
<dbReference type="Proteomes" id="UP000215914">
    <property type="component" value="Unassembled WGS sequence"/>
</dbReference>
<keyword evidence="3" id="KW-1185">Reference proteome</keyword>
<protein>
    <submittedName>
        <fullName evidence="2">Uncharacterized protein</fullName>
    </submittedName>
</protein>
<evidence type="ECO:0000313" key="2">
    <source>
        <dbReference type="EMBL" id="KAF5757067.1"/>
    </source>
</evidence>
<evidence type="ECO:0000256" key="1">
    <source>
        <dbReference type="SAM" id="Coils"/>
    </source>
</evidence>
<name>A0A9K3DMY6_HELAN</name>
<evidence type="ECO:0000313" key="3">
    <source>
        <dbReference type="Proteomes" id="UP000215914"/>
    </source>
</evidence>
<accession>A0A9K3DMY6</accession>
<comment type="caution">
    <text evidence="2">The sequence shown here is derived from an EMBL/GenBank/DDBJ whole genome shotgun (WGS) entry which is preliminary data.</text>
</comment>
<organism evidence="2 3">
    <name type="scientific">Helianthus annuus</name>
    <name type="common">Common sunflower</name>
    <dbReference type="NCBI Taxonomy" id="4232"/>
    <lineage>
        <taxon>Eukaryota</taxon>
        <taxon>Viridiplantae</taxon>
        <taxon>Streptophyta</taxon>
        <taxon>Embryophyta</taxon>
        <taxon>Tracheophyta</taxon>
        <taxon>Spermatophyta</taxon>
        <taxon>Magnoliopsida</taxon>
        <taxon>eudicotyledons</taxon>
        <taxon>Gunneridae</taxon>
        <taxon>Pentapetalae</taxon>
        <taxon>asterids</taxon>
        <taxon>campanulids</taxon>
        <taxon>Asterales</taxon>
        <taxon>Asteraceae</taxon>
        <taxon>Asteroideae</taxon>
        <taxon>Heliantheae alliance</taxon>
        <taxon>Heliantheae</taxon>
        <taxon>Helianthus</taxon>
    </lineage>
</organism>
<dbReference type="EMBL" id="MNCJ02000332">
    <property type="protein sequence ID" value="KAF5757067.1"/>
    <property type="molecule type" value="Genomic_DNA"/>
</dbReference>
<gene>
    <name evidence="2" type="ORF">HanXRQr2_Chr17g0822291</name>
</gene>
<feature type="coiled-coil region" evidence="1">
    <location>
        <begin position="99"/>
        <end position="126"/>
    </location>
</feature>
<reference evidence="2" key="1">
    <citation type="journal article" date="2017" name="Nature">
        <title>The sunflower genome provides insights into oil metabolism, flowering and Asterid evolution.</title>
        <authorList>
            <person name="Badouin H."/>
            <person name="Gouzy J."/>
            <person name="Grassa C.J."/>
            <person name="Murat F."/>
            <person name="Staton S.E."/>
            <person name="Cottret L."/>
            <person name="Lelandais-Briere C."/>
            <person name="Owens G.L."/>
            <person name="Carrere S."/>
            <person name="Mayjonade B."/>
            <person name="Legrand L."/>
            <person name="Gill N."/>
            <person name="Kane N.C."/>
            <person name="Bowers J.E."/>
            <person name="Hubner S."/>
            <person name="Bellec A."/>
            <person name="Berard A."/>
            <person name="Berges H."/>
            <person name="Blanchet N."/>
            <person name="Boniface M.C."/>
            <person name="Brunel D."/>
            <person name="Catrice O."/>
            <person name="Chaidir N."/>
            <person name="Claudel C."/>
            <person name="Donnadieu C."/>
            <person name="Faraut T."/>
            <person name="Fievet G."/>
            <person name="Helmstetter N."/>
            <person name="King M."/>
            <person name="Knapp S.J."/>
            <person name="Lai Z."/>
            <person name="Le Paslier M.C."/>
            <person name="Lippi Y."/>
            <person name="Lorenzon L."/>
            <person name="Mandel J.R."/>
            <person name="Marage G."/>
            <person name="Marchand G."/>
            <person name="Marquand E."/>
            <person name="Bret-Mestries E."/>
            <person name="Morien E."/>
            <person name="Nambeesan S."/>
            <person name="Nguyen T."/>
            <person name="Pegot-Espagnet P."/>
            <person name="Pouilly N."/>
            <person name="Raftis F."/>
            <person name="Sallet E."/>
            <person name="Schiex T."/>
            <person name="Thomas J."/>
            <person name="Vandecasteele C."/>
            <person name="Vares D."/>
            <person name="Vear F."/>
            <person name="Vautrin S."/>
            <person name="Crespi M."/>
            <person name="Mangin B."/>
            <person name="Burke J.M."/>
            <person name="Salse J."/>
            <person name="Munos S."/>
            <person name="Vincourt P."/>
            <person name="Rieseberg L.H."/>
            <person name="Langlade N.B."/>
        </authorList>
    </citation>
    <scope>NUCLEOTIDE SEQUENCE</scope>
    <source>
        <tissue evidence="2">Leaves</tissue>
    </source>
</reference>
<dbReference type="Gramene" id="mRNA:HanXRQr2_Chr17g0822291">
    <property type="protein sequence ID" value="CDS:HanXRQr2_Chr17g0822291.1"/>
    <property type="gene ID" value="HanXRQr2_Chr17g0822291"/>
</dbReference>
<reference evidence="2" key="2">
    <citation type="submission" date="2020-06" db="EMBL/GenBank/DDBJ databases">
        <title>Helianthus annuus Genome sequencing and assembly Release 2.</title>
        <authorList>
            <person name="Gouzy J."/>
            <person name="Langlade N."/>
            <person name="Munos S."/>
        </authorList>
    </citation>
    <scope>NUCLEOTIDE SEQUENCE</scope>
    <source>
        <tissue evidence="2">Leaves</tissue>
    </source>
</reference>
<dbReference type="AlphaFoldDB" id="A0A9K3DMY6"/>